<feature type="transmembrane region" description="Helical" evidence="9">
    <location>
        <begin position="304"/>
        <end position="327"/>
    </location>
</feature>
<comment type="subunit">
    <text evidence="8">Component of the lipopolysaccharide transport and assembly complex. The LptBFG transporter is composed of two ATP-binding proteins (LptB) and two transmembrane proteins (LptF and LptG).</text>
</comment>
<comment type="function">
    <text evidence="1">Part of the ABC transporter complex LptBFG involved in the translocation of lipopolysaccharide (LPS) from the inner membrane to the outer membrane.</text>
</comment>
<keyword evidence="5 9" id="KW-0812">Transmembrane</keyword>
<comment type="subcellular location">
    <subcellularLocation>
        <location evidence="2">Cell membrane</location>
        <topology evidence="2">Multi-pass membrane protein</topology>
    </subcellularLocation>
</comment>
<evidence type="ECO:0000256" key="7">
    <source>
        <dbReference type="ARBA" id="ARBA00023136"/>
    </source>
</evidence>
<dbReference type="Proteomes" id="UP000286482">
    <property type="component" value="Unassembled WGS sequence"/>
</dbReference>
<dbReference type="AlphaFoldDB" id="A0A420EDB1"/>
<evidence type="ECO:0000256" key="9">
    <source>
        <dbReference type="SAM" id="Phobius"/>
    </source>
</evidence>
<evidence type="ECO:0000313" key="11">
    <source>
        <dbReference type="Proteomes" id="UP000286482"/>
    </source>
</evidence>
<accession>A0A420EDB1</accession>
<organism evidence="10 11">
    <name type="scientific">Alginatibacterium sediminis</name>
    <dbReference type="NCBI Taxonomy" id="2164068"/>
    <lineage>
        <taxon>Bacteria</taxon>
        <taxon>Pseudomonadati</taxon>
        <taxon>Pseudomonadota</taxon>
        <taxon>Gammaproteobacteria</taxon>
        <taxon>Alteromonadales</taxon>
        <taxon>Alteromonadaceae</taxon>
        <taxon>Alginatibacterium</taxon>
    </lineage>
</organism>
<dbReference type="PANTHER" id="PTHR33529:SF2">
    <property type="entry name" value="LIPOPOLYSACCHARIDE EXPORT SYSTEM PERMEASE PROTEIN LPTG"/>
    <property type="match status" value="1"/>
</dbReference>
<dbReference type="GO" id="GO:0043190">
    <property type="term" value="C:ATP-binding cassette (ABC) transporter complex"/>
    <property type="evidence" value="ECO:0007669"/>
    <property type="project" value="InterPro"/>
</dbReference>
<feature type="transmembrane region" description="Helical" evidence="9">
    <location>
        <begin position="274"/>
        <end position="292"/>
    </location>
</feature>
<name>A0A420EDB1_9ALTE</name>
<proteinExistence type="inferred from homology"/>
<dbReference type="RefSeq" id="WP_120354735.1">
    <property type="nucleotide sequence ID" value="NZ_RAQO01000005.1"/>
</dbReference>
<protein>
    <submittedName>
        <fullName evidence="10">Lipopolysaccharide ABC transporter permease LptG</fullName>
    </submittedName>
</protein>
<dbReference type="GO" id="GO:0055085">
    <property type="term" value="P:transmembrane transport"/>
    <property type="evidence" value="ECO:0007669"/>
    <property type="project" value="InterPro"/>
</dbReference>
<dbReference type="PANTHER" id="PTHR33529">
    <property type="entry name" value="SLR0882 PROTEIN-RELATED"/>
    <property type="match status" value="1"/>
</dbReference>
<reference evidence="10 11" key="1">
    <citation type="submission" date="2018-09" db="EMBL/GenBank/DDBJ databases">
        <authorList>
            <person name="Wang Z."/>
        </authorList>
    </citation>
    <scope>NUCLEOTIDE SEQUENCE [LARGE SCALE GENOMIC DNA]</scope>
    <source>
        <strain evidence="10 11">ALS 81</strain>
    </source>
</reference>
<evidence type="ECO:0000313" key="10">
    <source>
        <dbReference type="EMBL" id="RKF18656.1"/>
    </source>
</evidence>
<evidence type="ECO:0000256" key="4">
    <source>
        <dbReference type="ARBA" id="ARBA00022475"/>
    </source>
</evidence>
<dbReference type="GO" id="GO:0015920">
    <property type="term" value="P:lipopolysaccharide transport"/>
    <property type="evidence" value="ECO:0007669"/>
    <property type="project" value="TreeGrafter"/>
</dbReference>
<keyword evidence="4" id="KW-1003">Cell membrane</keyword>
<keyword evidence="6 9" id="KW-1133">Transmembrane helix</keyword>
<dbReference type="InterPro" id="IPR030923">
    <property type="entry name" value="LptG"/>
</dbReference>
<evidence type="ECO:0000256" key="5">
    <source>
        <dbReference type="ARBA" id="ARBA00022692"/>
    </source>
</evidence>
<evidence type="ECO:0000256" key="1">
    <source>
        <dbReference type="ARBA" id="ARBA00002265"/>
    </source>
</evidence>
<keyword evidence="11" id="KW-1185">Reference proteome</keyword>
<dbReference type="NCBIfam" id="TIGR04408">
    <property type="entry name" value="LptG_lptG"/>
    <property type="match status" value="1"/>
</dbReference>
<evidence type="ECO:0000256" key="8">
    <source>
        <dbReference type="ARBA" id="ARBA00026081"/>
    </source>
</evidence>
<keyword evidence="7 9" id="KW-0472">Membrane</keyword>
<comment type="caution">
    <text evidence="10">The sequence shown here is derived from an EMBL/GenBank/DDBJ whole genome shotgun (WGS) entry which is preliminary data.</text>
</comment>
<dbReference type="OrthoDB" id="9776227at2"/>
<evidence type="ECO:0000256" key="2">
    <source>
        <dbReference type="ARBA" id="ARBA00004651"/>
    </source>
</evidence>
<sequence>MFKIIDWYVGRTIFLTTMLVLITLQSLALIIKFVEQLRAVGRGNYEILDALWYSLLSVPKELELFFPMAALLGSLIGLGSLASSSELIVMQAAGLSRWNISWAVLKTAVPMIIATMLLGEFIAPTTEIMADEMRSSKISGGSIMTVERGLWAKDGDGFVNIGEARDGDKLFNVTIFRFKEQQHLYQQIEAKTAVYQENNWLLKDSRITEYSDDKIERRHLSQMTWESSLNPEKLSVVSIKPLNLSLSGLYAYIQYLHENQQDASQYELSLARKLMSPVITAVMMLLALSFVFGPLRSVSMGVRLMMGVVAGFSYYILDQVLGALSLVYGLPPLASASVPSLLFLSLAIVLLRRRT</sequence>
<feature type="transmembrane region" description="Helical" evidence="9">
    <location>
        <begin position="103"/>
        <end position="123"/>
    </location>
</feature>
<dbReference type="Pfam" id="PF03739">
    <property type="entry name" value="LptF_LptG"/>
    <property type="match status" value="1"/>
</dbReference>
<feature type="transmembrane region" description="Helical" evidence="9">
    <location>
        <begin position="12"/>
        <end position="34"/>
    </location>
</feature>
<evidence type="ECO:0000256" key="6">
    <source>
        <dbReference type="ARBA" id="ARBA00022989"/>
    </source>
</evidence>
<comment type="similarity">
    <text evidence="3">Belongs to the LptF/LptG family.</text>
</comment>
<feature type="transmembrane region" description="Helical" evidence="9">
    <location>
        <begin position="64"/>
        <end position="82"/>
    </location>
</feature>
<dbReference type="InterPro" id="IPR005495">
    <property type="entry name" value="LptG/LptF_permease"/>
</dbReference>
<evidence type="ECO:0000256" key="3">
    <source>
        <dbReference type="ARBA" id="ARBA00007725"/>
    </source>
</evidence>
<feature type="transmembrane region" description="Helical" evidence="9">
    <location>
        <begin position="333"/>
        <end position="351"/>
    </location>
</feature>
<dbReference type="EMBL" id="RAQO01000005">
    <property type="protein sequence ID" value="RKF18656.1"/>
    <property type="molecule type" value="Genomic_DNA"/>
</dbReference>
<gene>
    <name evidence="10" type="primary">lptG</name>
    <name evidence="10" type="ORF">DBZ36_09630</name>
</gene>